<dbReference type="NCBIfam" id="TIGR01730">
    <property type="entry name" value="RND_mfp"/>
    <property type="match status" value="1"/>
</dbReference>
<dbReference type="Proteomes" id="UP000251835">
    <property type="component" value="Unassembled WGS sequence"/>
</dbReference>
<evidence type="ECO:0000313" key="4">
    <source>
        <dbReference type="Proteomes" id="UP000251835"/>
    </source>
</evidence>
<comment type="caution">
    <text evidence="3">The sequence shown here is derived from an EMBL/GenBank/DDBJ whole genome shotgun (WGS) entry which is preliminary data.</text>
</comment>
<dbReference type="AlphaFoldDB" id="A0A7L4UQR1"/>
<dbReference type="GO" id="GO:0015562">
    <property type="term" value="F:efflux transmembrane transporter activity"/>
    <property type="evidence" value="ECO:0007669"/>
    <property type="project" value="TreeGrafter"/>
</dbReference>
<accession>A0A7L4UQR1</accession>
<evidence type="ECO:0000259" key="2">
    <source>
        <dbReference type="Pfam" id="PF25917"/>
    </source>
</evidence>
<dbReference type="EMBL" id="QENZ01000003">
    <property type="protein sequence ID" value="PVX51852.1"/>
    <property type="molecule type" value="Genomic_DNA"/>
</dbReference>
<comment type="similarity">
    <text evidence="1">Belongs to the membrane fusion protein (MFP) (TC 8.A.1) family.</text>
</comment>
<dbReference type="RefSeq" id="WP_116495425.1">
    <property type="nucleotide sequence ID" value="NZ_QENZ01000003.1"/>
</dbReference>
<dbReference type="InterPro" id="IPR006143">
    <property type="entry name" value="RND_pump_MFP"/>
</dbReference>
<dbReference type="Gene3D" id="6.20.50.140">
    <property type="match status" value="1"/>
</dbReference>
<dbReference type="GO" id="GO:1990281">
    <property type="term" value="C:efflux pump complex"/>
    <property type="evidence" value="ECO:0007669"/>
    <property type="project" value="TreeGrafter"/>
</dbReference>
<dbReference type="PRINTS" id="PR01490">
    <property type="entry name" value="RTXTOXIND"/>
</dbReference>
<dbReference type="OrthoDB" id="9809068at2"/>
<evidence type="ECO:0000256" key="1">
    <source>
        <dbReference type="ARBA" id="ARBA00009477"/>
    </source>
</evidence>
<dbReference type="SUPFAM" id="SSF111369">
    <property type="entry name" value="HlyD-like secretion proteins"/>
    <property type="match status" value="1"/>
</dbReference>
<dbReference type="Gene3D" id="1.10.287.470">
    <property type="entry name" value="Helix hairpin bin"/>
    <property type="match status" value="1"/>
</dbReference>
<reference evidence="3 4" key="1">
    <citation type="submission" date="2018-05" db="EMBL/GenBank/DDBJ databases">
        <title>Genomic Encyclopedia of Type Strains, Phase IV (KMG-IV): sequencing the most valuable type-strain genomes for metagenomic binning, comparative biology and taxonomic classification.</title>
        <authorList>
            <person name="Goeker M."/>
        </authorList>
    </citation>
    <scope>NUCLEOTIDE SEQUENCE [LARGE SCALE GENOMIC DNA]</scope>
    <source>
        <strain evidence="3 4">DSM 28579</strain>
    </source>
</reference>
<feature type="domain" description="Multidrug resistance protein MdtA-like barrel-sandwich hybrid" evidence="2">
    <location>
        <begin position="57"/>
        <end position="198"/>
    </location>
</feature>
<dbReference type="InterPro" id="IPR058625">
    <property type="entry name" value="MdtA-like_BSH"/>
</dbReference>
<dbReference type="Gene3D" id="2.40.50.100">
    <property type="match status" value="1"/>
</dbReference>
<organism evidence="3 4">
    <name type="scientific">Balneicella halophila</name>
    <dbReference type="NCBI Taxonomy" id="1537566"/>
    <lineage>
        <taxon>Bacteria</taxon>
        <taxon>Pseudomonadati</taxon>
        <taxon>Bacteroidota</taxon>
        <taxon>Bacteroidia</taxon>
        <taxon>Bacteroidales</taxon>
        <taxon>Balneicellaceae</taxon>
        <taxon>Balneicella</taxon>
    </lineage>
</organism>
<dbReference type="PANTHER" id="PTHR30469">
    <property type="entry name" value="MULTIDRUG RESISTANCE PROTEIN MDTA"/>
    <property type="match status" value="1"/>
</dbReference>
<dbReference type="PANTHER" id="PTHR30469:SF33">
    <property type="entry name" value="SLR1207 PROTEIN"/>
    <property type="match status" value="1"/>
</dbReference>
<protein>
    <submittedName>
        <fullName evidence="3">HlyD family secretion protein</fullName>
    </submittedName>
</protein>
<sequence length="362" mass="39757">MKKIIFIVLAVLLFVGTLGWLFLKGIKKDTVYETTTMTKEDIKKRTMATGKIVPRKEVAIKPQSISGIIEELYVKEGQIVKKGDKIAKVSIIPNEVNLNSAMNRVNVAQINYNNALKNYNRDKDLFTKGVIASVEFEKTEVSYLNAKEELEGAKSNLQITKTGALSGNKSSNTTIRSTIDGMILQIPVKIGNSVIASNNFNDGTTIASVADMDEIIFEGKIDETDVAKLYIGMPVELTIGAVNNEKFEATLEHIAPKGNDDGGAVKFEIKAKVNLKEGQAIRAGYSANADIVLDKRDSVYTLKESYLTFRNDSIFVEVLKPGGEKQQFEERPIETGLSDGINVEILDGLSPEEEVKAGVKKD</sequence>
<name>A0A7L4UQR1_BALHA</name>
<dbReference type="Pfam" id="PF25917">
    <property type="entry name" value="BSH_RND"/>
    <property type="match status" value="1"/>
</dbReference>
<dbReference type="Gene3D" id="2.40.30.170">
    <property type="match status" value="1"/>
</dbReference>
<keyword evidence="4" id="KW-1185">Reference proteome</keyword>
<gene>
    <name evidence="3" type="ORF">C7377_0143</name>
</gene>
<proteinExistence type="inferred from homology"/>
<evidence type="ECO:0000313" key="3">
    <source>
        <dbReference type="EMBL" id="PVX51852.1"/>
    </source>
</evidence>